<dbReference type="AlphaFoldDB" id="A0A8M1G475"/>
<keyword evidence="4" id="KW-1185">Reference proteome</keyword>
<evidence type="ECO:0000259" key="3">
    <source>
        <dbReference type="Pfam" id="PF23227"/>
    </source>
</evidence>
<sequence length="1131" mass="129322">MKLKDSTARRRLSRYKCKRHRFSCLQELREEFVAGNVDQTLSDGEQEFETLGNSGSFGAPYKFQIEQIEQYTTDESQIYPCQKKRRRENKERSQAKEACGIELESKFFTNHRFLSPKKKEIPKCGMIKVSGIDRGVSLVLFQKSQYLILNNENADATAPTLIGSSQINAETSKLRTLTRKSMNFSVGPVLCKCFSAPCTECERTRASVCGCTPSPSTLQYFHHYFHQDHATFHYPLATLGKYHNHKDKEKQHSLEGFSEDIWAGGFQNYLSVLAMNGPEASLFNSDSFVDPLLQFETQLKIIESSFKMVFALPSLEKVRDMGNSDNEKEDLENLYQNILNIFEDTLLILVSKDLYKLQILKDMAVWMNEDSSYLQERIVVIISRVLNFASRRVKGYGSVDAPCLGVLAAELSLLCCHNDPLITQQASSGLYHLLCIAKCQNEDIEKNRPKTNDKSGNQCLLPTPSDTEFQPKVLQQDKTKITQSVGHTLLPSLLTDFVWSLLMKLSSPNYITAFKASTMLKLTLEYHAHKVTMVSKIVDAIYKQLCEDSSHIMKHAMLRVITLLTRTSPKKVIFQLMDYPVPADNTLILMWHAAGSESSVAPHVLKTILLILKGKPGEIQDSFMERRRFSLDPTNMMPVVASQALCTLLPICSYKKVVAQFFPQLLMALMLQLFYSSDLRLMTENKMFYAQDALRVLLNCSGLQQVDIALKKKNCWNQFNQTQFYHHGVYLVAKTLSDYNFPQFPETLHYLYKLSVEGPRRSEDSIITVIFLTELLNNFFKDPFPEEFLVLFRNWVNDSNPAVSKLSLQKIASMAPVINEAQNVCSLLISILDAFLSKDKTVIIRALITLRRLLVKLDKVTYSSLCIRIASSYCPLMDHSNGGIRSMAIQHFGELLRDMSQYTWMLNDVVLGGLVPLILFLEDTEIRVVQACKYTLAICVSELNWPTSYLLKDEFYNFEVVVLNICNNLLTSHESYITDLISHTLGFLRSSRVYLRRASVILIGYLAKLGGHLLLRDEIAVMLEAIDRVLRDEDPVIRELAEITYKIFQEIAHRLTSSNLKQIFRRVFNSIYAKKLKPLYKYNWPNNLAGSPMRIKETKNDKEVHADENYEYNLVKNELLVCCSDHISEEK</sequence>
<dbReference type="InterPro" id="IPR048465">
    <property type="entry name" value="Maestro-like_HEAT"/>
</dbReference>
<dbReference type="InterPro" id="IPR045206">
    <property type="entry name" value="Maestro_heat-like_prot"/>
</dbReference>
<dbReference type="SUPFAM" id="SSF48371">
    <property type="entry name" value="ARM repeat"/>
    <property type="match status" value="1"/>
</dbReference>
<organism evidence="4 5">
    <name type="scientific">Ursus maritimus</name>
    <name type="common">Polar bear</name>
    <name type="synonym">Thalarctos maritimus</name>
    <dbReference type="NCBI Taxonomy" id="29073"/>
    <lineage>
        <taxon>Eukaryota</taxon>
        <taxon>Metazoa</taxon>
        <taxon>Chordata</taxon>
        <taxon>Craniata</taxon>
        <taxon>Vertebrata</taxon>
        <taxon>Euteleostomi</taxon>
        <taxon>Mammalia</taxon>
        <taxon>Eutheria</taxon>
        <taxon>Laurasiatheria</taxon>
        <taxon>Carnivora</taxon>
        <taxon>Caniformia</taxon>
        <taxon>Ursidae</taxon>
        <taxon>Ursus</taxon>
    </lineage>
</organism>
<dbReference type="Gene3D" id="1.25.10.10">
    <property type="entry name" value="Leucine-rich Repeat Variant"/>
    <property type="match status" value="1"/>
</dbReference>
<keyword evidence="1" id="KW-0677">Repeat</keyword>
<evidence type="ECO:0000313" key="4">
    <source>
        <dbReference type="Proteomes" id="UP000261680"/>
    </source>
</evidence>
<dbReference type="Pfam" id="PF21047">
    <property type="entry name" value="HEAT_Maestro"/>
    <property type="match status" value="1"/>
</dbReference>
<proteinExistence type="predicted"/>
<accession>A0A8M1G475</accession>
<dbReference type="GO" id="GO:0005737">
    <property type="term" value="C:cytoplasm"/>
    <property type="evidence" value="ECO:0007669"/>
    <property type="project" value="TreeGrafter"/>
</dbReference>
<dbReference type="KEGG" id="umr:103669211"/>
<gene>
    <name evidence="5" type="primary">MROH9</name>
</gene>
<reference evidence="5" key="1">
    <citation type="submission" date="2025-08" db="UniProtKB">
        <authorList>
            <consortium name="RefSeq"/>
        </authorList>
    </citation>
    <scope>IDENTIFICATION</scope>
    <source>
        <tissue evidence="5">Whole blood</tissue>
    </source>
</reference>
<name>A0A8M1G475_URSMA</name>
<protein>
    <submittedName>
        <fullName evidence="5">Maestro heat-like repeat-containing protein family member 9</fullName>
    </submittedName>
</protein>
<evidence type="ECO:0000256" key="1">
    <source>
        <dbReference type="ARBA" id="ARBA00022737"/>
    </source>
</evidence>
<dbReference type="PANTHER" id="PTHR23120:SF5">
    <property type="entry name" value="MAESTRO HEAT-LIKE REPEAT FAMILY MEMBER 9"/>
    <property type="match status" value="1"/>
</dbReference>
<evidence type="ECO:0000313" key="5">
    <source>
        <dbReference type="RefSeq" id="XP_040490431.1"/>
    </source>
</evidence>
<dbReference type="PANTHER" id="PTHR23120">
    <property type="entry name" value="MAESTRO-RELATED HEAT DOMAIN-CONTAINING"/>
    <property type="match status" value="1"/>
</dbReference>
<dbReference type="OrthoDB" id="9448565at2759"/>
<dbReference type="RefSeq" id="XP_040490431.1">
    <property type="nucleotide sequence ID" value="XM_040634497.1"/>
</dbReference>
<dbReference type="InterPro" id="IPR011989">
    <property type="entry name" value="ARM-like"/>
</dbReference>
<dbReference type="InterPro" id="IPR016024">
    <property type="entry name" value="ARM-type_fold"/>
</dbReference>
<feature type="domain" description="Maestro/Maestro-like HEAT-repeats" evidence="3">
    <location>
        <begin position="793"/>
        <end position="1044"/>
    </location>
</feature>
<dbReference type="CTD" id="80133"/>
<dbReference type="Proteomes" id="UP000261680">
    <property type="component" value="Unplaced"/>
</dbReference>
<dbReference type="GeneID" id="103669211"/>
<evidence type="ECO:0000259" key="2">
    <source>
        <dbReference type="Pfam" id="PF21047"/>
    </source>
</evidence>
<dbReference type="Pfam" id="PF23227">
    <property type="entry name" value="HEAT_MROH2B_C"/>
    <property type="match status" value="1"/>
</dbReference>
<dbReference type="InterPro" id="IPR055406">
    <property type="entry name" value="HEAT_Maestro"/>
</dbReference>
<feature type="domain" description="Maestro-like HEAT-repeats" evidence="2">
    <location>
        <begin position="375"/>
        <end position="605"/>
    </location>
</feature>